<dbReference type="EMBL" id="BSUL01000001">
    <property type="protein sequence ID" value="GMA28058.1"/>
    <property type="molecule type" value="Genomic_DNA"/>
</dbReference>
<name>A0AA37UFE6_9MICO</name>
<dbReference type="Pfam" id="PF13196">
    <property type="entry name" value="DUF4012"/>
    <property type="match status" value="1"/>
</dbReference>
<dbReference type="Proteomes" id="UP001157160">
    <property type="component" value="Unassembled WGS sequence"/>
</dbReference>
<protein>
    <submittedName>
        <fullName evidence="1">Chemotaxis protein</fullName>
    </submittedName>
</protein>
<organism evidence="1 2">
    <name type="scientific">Arenivirga flava</name>
    <dbReference type="NCBI Taxonomy" id="1930060"/>
    <lineage>
        <taxon>Bacteria</taxon>
        <taxon>Bacillati</taxon>
        <taxon>Actinomycetota</taxon>
        <taxon>Actinomycetes</taxon>
        <taxon>Micrococcales</taxon>
        <taxon>Microbacteriaceae</taxon>
        <taxon>Arenivirga</taxon>
    </lineage>
</organism>
<gene>
    <name evidence="1" type="ORF">GCM10025874_13110</name>
</gene>
<sequence length="584" mass="60762">MTAAIIIFVVVAWGSWVAVRGLLARDALQSAATEIRAAQASASLDALDELGELADSVGEKTSRAAVLTSDPLWRAAEVLPLVGTNLSAFRETAAAVDSIVSDALPSLVEVAGSIDGESLTLREGVLPVEELRAAQPSIGSAQAVVAEANSSLSRIQTEDVLPQIGEAVSQVRTLSSAADRLLTGLDIAARLLPPMLGASGGREYLVLFQNNAELRAGGGIPGATSVISADAGSIGLVDQASSADFRGATPEPVLPLSEEENSLFSDILGRFIQNATLTPDFARSGELAQARWTQLTGQEVDGVAAIDPVALSYLLEATGPVTLPDGSELTSENAVDTLLSGVYARFADQPQLQDAYFAAAAAAVFERVSSFDGDAGAMLDALARGVEERRILVWSANEQEQALLDTTPLAGQLPQTTEDVSAFGVYFNDATGAKMDYYVDAIIGGDSQSCRQDGRPEFTVGFGLTSSAPDDAAQSLTDYVTGGGVFGVEPGRIRTEALIYVPPGAVITGGRVNGEPAEFNVQEHEGRLVAKFVVELAPGESQSVQIDVLGDLGQSEDLAIEHTPMVRGTQVQLSAGEACKSDQG</sequence>
<proteinExistence type="predicted"/>
<dbReference type="RefSeq" id="WP_284231253.1">
    <property type="nucleotide sequence ID" value="NZ_BSUL01000001.1"/>
</dbReference>
<evidence type="ECO:0000313" key="1">
    <source>
        <dbReference type="EMBL" id="GMA28058.1"/>
    </source>
</evidence>
<reference evidence="1 2" key="1">
    <citation type="journal article" date="2014" name="Int. J. Syst. Evol. Microbiol.">
        <title>Complete genome sequence of Corynebacterium casei LMG S-19264T (=DSM 44701T), isolated from a smear-ripened cheese.</title>
        <authorList>
            <consortium name="US DOE Joint Genome Institute (JGI-PGF)"/>
            <person name="Walter F."/>
            <person name="Albersmeier A."/>
            <person name="Kalinowski J."/>
            <person name="Ruckert C."/>
        </authorList>
    </citation>
    <scope>NUCLEOTIDE SEQUENCE [LARGE SCALE GENOMIC DNA]</scope>
    <source>
        <strain evidence="1 2">NBRC 112289</strain>
    </source>
</reference>
<evidence type="ECO:0000313" key="2">
    <source>
        <dbReference type="Proteomes" id="UP001157160"/>
    </source>
</evidence>
<keyword evidence="2" id="KW-1185">Reference proteome</keyword>
<dbReference type="AlphaFoldDB" id="A0AA37UFE6"/>
<comment type="caution">
    <text evidence="1">The sequence shown here is derived from an EMBL/GenBank/DDBJ whole genome shotgun (WGS) entry which is preliminary data.</text>
</comment>
<dbReference type="InterPro" id="IPR025101">
    <property type="entry name" value="DUF4012"/>
</dbReference>
<accession>A0AA37UFE6</accession>